<keyword evidence="2" id="KW-1185">Reference proteome</keyword>
<protein>
    <submittedName>
        <fullName evidence="3">Uncharacterized protein LOC115891632</fullName>
    </submittedName>
</protein>
<evidence type="ECO:0000313" key="3">
    <source>
        <dbReference type="RefSeq" id="XP_030768007.1"/>
    </source>
</evidence>
<evidence type="ECO:0000313" key="2">
    <source>
        <dbReference type="Proteomes" id="UP000504635"/>
    </source>
</evidence>
<feature type="compositionally biased region" description="Basic and acidic residues" evidence="1">
    <location>
        <begin position="1"/>
        <end position="17"/>
    </location>
</feature>
<feature type="region of interest" description="Disordered" evidence="1">
    <location>
        <begin position="1"/>
        <end position="23"/>
    </location>
</feature>
<proteinExistence type="predicted"/>
<organism evidence="2 3">
    <name type="scientific">Sitophilus oryzae</name>
    <name type="common">Rice weevil</name>
    <name type="synonym">Curculio oryzae</name>
    <dbReference type="NCBI Taxonomy" id="7048"/>
    <lineage>
        <taxon>Eukaryota</taxon>
        <taxon>Metazoa</taxon>
        <taxon>Ecdysozoa</taxon>
        <taxon>Arthropoda</taxon>
        <taxon>Hexapoda</taxon>
        <taxon>Insecta</taxon>
        <taxon>Pterygota</taxon>
        <taxon>Neoptera</taxon>
        <taxon>Endopterygota</taxon>
        <taxon>Coleoptera</taxon>
        <taxon>Polyphaga</taxon>
        <taxon>Cucujiformia</taxon>
        <taxon>Curculionidae</taxon>
        <taxon>Dryophthorinae</taxon>
        <taxon>Sitophilus</taxon>
    </lineage>
</organism>
<dbReference type="Proteomes" id="UP000504635">
    <property type="component" value="Unplaced"/>
</dbReference>
<dbReference type="InParanoid" id="A0A6J2YXM9"/>
<dbReference type="GeneID" id="115891632"/>
<dbReference type="AlphaFoldDB" id="A0A6J2YXM9"/>
<evidence type="ECO:0000256" key="1">
    <source>
        <dbReference type="SAM" id="MobiDB-lite"/>
    </source>
</evidence>
<accession>A0A6J2YXM9</accession>
<sequence length="97" mass="11369">MKREKFENKSAKSGDRRVIRHRTREPDRVTEMLKLCLQRICELQAEMNQVDEEVHDPEAEGYTACAMETLRFLTAQGMSPDHPVVRALTDRLLRNRD</sequence>
<dbReference type="OrthoDB" id="6720387at2759"/>
<gene>
    <name evidence="3" type="primary">LOC115891632</name>
</gene>
<name>A0A6J2YXM9_SITOR</name>
<reference evidence="3" key="1">
    <citation type="submission" date="2025-08" db="UniProtKB">
        <authorList>
            <consortium name="RefSeq"/>
        </authorList>
    </citation>
    <scope>IDENTIFICATION</scope>
    <source>
        <tissue evidence="3">Gonads</tissue>
    </source>
</reference>
<dbReference type="RefSeq" id="XP_030768007.1">
    <property type="nucleotide sequence ID" value="XM_030912147.1"/>
</dbReference>
<dbReference type="KEGG" id="soy:115891632"/>